<evidence type="ECO:0000256" key="6">
    <source>
        <dbReference type="ARBA" id="ARBA00023136"/>
    </source>
</evidence>
<dbReference type="InterPro" id="IPR003593">
    <property type="entry name" value="AAA+_ATPase"/>
</dbReference>
<keyword evidence="2 8" id="KW-0812">Transmembrane</keyword>
<dbReference type="InterPro" id="IPR027417">
    <property type="entry name" value="P-loop_NTPase"/>
</dbReference>
<dbReference type="PANTHER" id="PTHR43394:SF1">
    <property type="entry name" value="ATP-BINDING CASSETTE SUB-FAMILY B MEMBER 10, MITOCHONDRIAL"/>
    <property type="match status" value="1"/>
</dbReference>
<dbReference type="InterPro" id="IPR039421">
    <property type="entry name" value="Type_1_exporter"/>
</dbReference>
<evidence type="ECO:0000313" key="11">
    <source>
        <dbReference type="EMBL" id="MXN20521.1"/>
    </source>
</evidence>
<protein>
    <submittedName>
        <fullName evidence="11">ATP-binding cassette domain-containing protein</fullName>
    </submittedName>
</protein>
<feature type="transmembrane region" description="Helical" evidence="8">
    <location>
        <begin position="49"/>
        <end position="70"/>
    </location>
</feature>
<keyword evidence="12" id="KW-1185">Reference proteome</keyword>
<feature type="transmembrane region" description="Helical" evidence="8">
    <location>
        <begin position="191"/>
        <end position="209"/>
    </location>
</feature>
<dbReference type="GO" id="GO:0090374">
    <property type="term" value="P:oligopeptide export from mitochondrion"/>
    <property type="evidence" value="ECO:0007669"/>
    <property type="project" value="TreeGrafter"/>
</dbReference>
<dbReference type="PROSITE" id="PS50929">
    <property type="entry name" value="ABC_TM1F"/>
    <property type="match status" value="1"/>
</dbReference>
<gene>
    <name evidence="11" type="ORF">GR170_22045</name>
</gene>
<feature type="domain" description="ABC transporter" evidence="9">
    <location>
        <begin position="368"/>
        <end position="604"/>
    </location>
</feature>
<keyword evidence="3" id="KW-0547">Nucleotide-binding</keyword>
<dbReference type="EMBL" id="WUMU01000030">
    <property type="protein sequence ID" value="MXN20521.1"/>
    <property type="molecule type" value="Genomic_DNA"/>
</dbReference>
<keyword evidence="4 11" id="KW-0067">ATP-binding</keyword>
<feature type="domain" description="ABC transmembrane type-1" evidence="10">
    <location>
        <begin position="52"/>
        <end position="333"/>
    </location>
</feature>
<dbReference type="InterPro" id="IPR011918">
    <property type="entry name" value="ABC_MsbA_ATP-bd"/>
</dbReference>
<accession>A0A6L7G8W0</accession>
<dbReference type="FunFam" id="3.40.50.300:FF:000218">
    <property type="entry name" value="Multidrug ABC transporter ATP-binding protein"/>
    <property type="match status" value="1"/>
</dbReference>
<reference evidence="11 12" key="1">
    <citation type="submission" date="2019-12" db="EMBL/GenBank/DDBJ databases">
        <authorList>
            <person name="Li M."/>
        </authorList>
    </citation>
    <scope>NUCLEOTIDE SEQUENCE [LARGE SCALE GENOMIC DNA]</scope>
    <source>
        <strain evidence="11 12">GBMRC 2024</strain>
    </source>
</reference>
<keyword evidence="6 8" id="KW-0472">Membrane</keyword>
<dbReference type="Pfam" id="PF00005">
    <property type="entry name" value="ABC_tran"/>
    <property type="match status" value="1"/>
</dbReference>
<evidence type="ECO:0000256" key="7">
    <source>
        <dbReference type="ARBA" id="ARBA00024725"/>
    </source>
</evidence>
<dbReference type="Gene3D" id="1.20.1560.10">
    <property type="entry name" value="ABC transporter type 1, transmembrane domain"/>
    <property type="match status" value="1"/>
</dbReference>
<feature type="transmembrane region" description="Helical" evidence="8">
    <location>
        <begin position="306"/>
        <end position="324"/>
    </location>
</feature>
<keyword evidence="5 8" id="KW-1133">Transmembrane helix</keyword>
<dbReference type="Pfam" id="PF00664">
    <property type="entry name" value="ABC_membrane"/>
    <property type="match status" value="1"/>
</dbReference>
<dbReference type="Gene3D" id="3.40.50.300">
    <property type="entry name" value="P-loop containing nucleotide triphosphate hydrolases"/>
    <property type="match status" value="1"/>
</dbReference>
<comment type="subcellular location">
    <subcellularLocation>
        <location evidence="1">Cell membrane</location>
        <topology evidence="1">Multi-pass membrane protein</topology>
    </subcellularLocation>
</comment>
<dbReference type="GO" id="GO:0005524">
    <property type="term" value="F:ATP binding"/>
    <property type="evidence" value="ECO:0007669"/>
    <property type="project" value="UniProtKB-KW"/>
</dbReference>
<evidence type="ECO:0000256" key="8">
    <source>
        <dbReference type="SAM" id="Phobius"/>
    </source>
</evidence>
<dbReference type="GO" id="GO:0005886">
    <property type="term" value="C:plasma membrane"/>
    <property type="evidence" value="ECO:0007669"/>
    <property type="project" value="UniProtKB-SubCell"/>
</dbReference>
<organism evidence="11 12">
    <name type="scientific">Pseudooceanicola albus</name>
    <dbReference type="NCBI Taxonomy" id="2692189"/>
    <lineage>
        <taxon>Bacteria</taxon>
        <taxon>Pseudomonadati</taxon>
        <taxon>Pseudomonadota</taxon>
        <taxon>Alphaproteobacteria</taxon>
        <taxon>Rhodobacterales</taxon>
        <taxon>Paracoccaceae</taxon>
        <taxon>Pseudooceanicola</taxon>
    </lineage>
</organism>
<evidence type="ECO:0000259" key="10">
    <source>
        <dbReference type="PROSITE" id="PS50929"/>
    </source>
</evidence>
<dbReference type="CDD" id="cd18575">
    <property type="entry name" value="ABC_6TM_bac_exporter_ABCB8_10_like"/>
    <property type="match status" value="1"/>
</dbReference>
<dbReference type="GO" id="GO:0016887">
    <property type="term" value="F:ATP hydrolysis activity"/>
    <property type="evidence" value="ECO:0007669"/>
    <property type="project" value="InterPro"/>
</dbReference>
<evidence type="ECO:0000313" key="12">
    <source>
        <dbReference type="Proteomes" id="UP000477911"/>
    </source>
</evidence>
<dbReference type="SUPFAM" id="SSF90123">
    <property type="entry name" value="ABC transporter transmembrane region"/>
    <property type="match status" value="1"/>
</dbReference>
<comment type="function">
    <text evidence="7">Part of an ABC transporter complex. Transmembrane domains (TMD) form a pore in the inner membrane and the ATP-binding domain (NBD) is responsible for energy generation.</text>
</comment>
<dbReference type="InterPro" id="IPR003439">
    <property type="entry name" value="ABC_transporter-like_ATP-bd"/>
</dbReference>
<sequence length="613" mass="65396">MKPLPIKGPEEVEHLARRPKNDPAALDRESSRRVKALAELWPFLRPYRLLMLGALLALTLTASVSLILPVAVRRVVDNFNTETVGLLDQYFGAAIGIAAALAVGTGLRYALVTVLGDRVVADIRKAVFARVIGMSPAFYERTMTGEVLSRITTDTTLIQSVIGSSVSIALRNTLIFFGGFAMMLLTSAKLTGLALLIVPLVVVPILTLGRRLRKLSRENQDWIAESSGNASEALLSVQTVQAFTHEALNRAAFDKVTEASYDAAVRRIRTRAVMTVIVIFLVFAGVVGVLWIGAHDVRGGGMSTGALLQFVIYAVMVAGSVGALSEIWGELQRAAGATERLVELLSIRDSVLDPAAPVAVPSPVTGEIRFDDVTFFYPSRPSVAALEGIDLTIRPGETVAVVGPSGAGKSTLIQLILRFYDPVAGKVRLDGVALDAMARPAFRRSVALVPQDPVIFADTARANIRFGWPEASDAEVEAAAKAAFAHDFIEALPGGYDSPLGERGVMLSGGQKQRIAIARAILRDAPVLLLDEATSALDAESERAVQGAIDTLSEGRTTVIIAHRLATVKKADRIIVMEAGRIVAQGTHEALVAEGGLYARLARMQFTDGPVAA</sequence>
<dbReference type="PROSITE" id="PS50893">
    <property type="entry name" value="ABC_TRANSPORTER_2"/>
    <property type="match status" value="1"/>
</dbReference>
<dbReference type="GO" id="GO:0015421">
    <property type="term" value="F:ABC-type oligopeptide transporter activity"/>
    <property type="evidence" value="ECO:0007669"/>
    <property type="project" value="TreeGrafter"/>
</dbReference>
<proteinExistence type="predicted"/>
<name>A0A6L7G8W0_9RHOB</name>
<dbReference type="PANTHER" id="PTHR43394">
    <property type="entry name" value="ATP-DEPENDENT PERMEASE MDL1, MITOCHONDRIAL"/>
    <property type="match status" value="1"/>
</dbReference>
<evidence type="ECO:0000256" key="3">
    <source>
        <dbReference type="ARBA" id="ARBA00022741"/>
    </source>
</evidence>
<dbReference type="InterPro" id="IPR036640">
    <property type="entry name" value="ABC1_TM_sf"/>
</dbReference>
<dbReference type="AlphaFoldDB" id="A0A6L7G8W0"/>
<dbReference type="SMART" id="SM00382">
    <property type="entry name" value="AAA"/>
    <property type="match status" value="1"/>
</dbReference>
<dbReference type="Proteomes" id="UP000477911">
    <property type="component" value="Unassembled WGS sequence"/>
</dbReference>
<dbReference type="InterPro" id="IPR011527">
    <property type="entry name" value="ABC1_TM_dom"/>
</dbReference>
<evidence type="ECO:0000259" key="9">
    <source>
        <dbReference type="PROSITE" id="PS50893"/>
    </source>
</evidence>
<evidence type="ECO:0000256" key="5">
    <source>
        <dbReference type="ARBA" id="ARBA00022989"/>
    </source>
</evidence>
<feature type="transmembrane region" description="Helical" evidence="8">
    <location>
        <begin position="272"/>
        <end position="294"/>
    </location>
</feature>
<dbReference type="SUPFAM" id="SSF52540">
    <property type="entry name" value="P-loop containing nucleoside triphosphate hydrolases"/>
    <property type="match status" value="1"/>
</dbReference>
<evidence type="ECO:0000256" key="4">
    <source>
        <dbReference type="ARBA" id="ARBA00022840"/>
    </source>
</evidence>
<dbReference type="PROSITE" id="PS00211">
    <property type="entry name" value="ABC_TRANSPORTER_1"/>
    <property type="match status" value="1"/>
</dbReference>
<feature type="transmembrane region" description="Helical" evidence="8">
    <location>
        <begin position="90"/>
        <end position="115"/>
    </location>
</feature>
<dbReference type="NCBIfam" id="TIGR02204">
    <property type="entry name" value="MsbA_rel"/>
    <property type="match status" value="1"/>
</dbReference>
<evidence type="ECO:0000256" key="1">
    <source>
        <dbReference type="ARBA" id="ARBA00004651"/>
    </source>
</evidence>
<dbReference type="InterPro" id="IPR017871">
    <property type="entry name" value="ABC_transporter-like_CS"/>
</dbReference>
<comment type="caution">
    <text evidence="11">The sequence shown here is derived from an EMBL/GenBank/DDBJ whole genome shotgun (WGS) entry which is preliminary data.</text>
</comment>
<evidence type="ECO:0000256" key="2">
    <source>
        <dbReference type="ARBA" id="ARBA00022692"/>
    </source>
</evidence>